<name>A0ABC8RKW0_9AQUA</name>
<comment type="caution">
    <text evidence="2">The sequence shown here is derived from an EMBL/GenBank/DDBJ whole genome shotgun (WGS) entry which is preliminary data.</text>
</comment>
<dbReference type="AlphaFoldDB" id="A0ABC8RKW0"/>
<feature type="region of interest" description="Disordered" evidence="1">
    <location>
        <begin position="101"/>
        <end position="120"/>
    </location>
</feature>
<gene>
    <name evidence="2" type="ORF">ILEXP_LOCUS11400</name>
</gene>
<accession>A0ABC8RKW0</accession>
<organism evidence="2 3">
    <name type="scientific">Ilex paraguariensis</name>
    <name type="common">yerba mate</name>
    <dbReference type="NCBI Taxonomy" id="185542"/>
    <lineage>
        <taxon>Eukaryota</taxon>
        <taxon>Viridiplantae</taxon>
        <taxon>Streptophyta</taxon>
        <taxon>Embryophyta</taxon>
        <taxon>Tracheophyta</taxon>
        <taxon>Spermatophyta</taxon>
        <taxon>Magnoliopsida</taxon>
        <taxon>eudicotyledons</taxon>
        <taxon>Gunneridae</taxon>
        <taxon>Pentapetalae</taxon>
        <taxon>asterids</taxon>
        <taxon>campanulids</taxon>
        <taxon>Aquifoliales</taxon>
        <taxon>Aquifoliaceae</taxon>
        <taxon>Ilex</taxon>
    </lineage>
</organism>
<sequence>MSNTCKSVCCVNVFSPKEGLVEHEPMVQTKPLISVLPVSKKVDGVTTKLINGVTAAFFMSMERCSCIRIGTKHDSDDGDSLPLIRELDEIHRKIRIENGESCNRRENKADGAGEGKGDVK</sequence>
<dbReference type="EMBL" id="CAUOFW020001325">
    <property type="protein sequence ID" value="CAK9143679.1"/>
    <property type="molecule type" value="Genomic_DNA"/>
</dbReference>
<keyword evidence="3" id="KW-1185">Reference proteome</keyword>
<dbReference type="Proteomes" id="UP001642360">
    <property type="component" value="Unassembled WGS sequence"/>
</dbReference>
<evidence type="ECO:0000313" key="3">
    <source>
        <dbReference type="Proteomes" id="UP001642360"/>
    </source>
</evidence>
<evidence type="ECO:0000256" key="1">
    <source>
        <dbReference type="SAM" id="MobiDB-lite"/>
    </source>
</evidence>
<dbReference type="PANTHER" id="PTHR34061">
    <property type="entry name" value="PROTEIN, PUTATIVE-RELATED"/>
    <property type="match status" value="1"/>
</dbReference>
<dbReference type="PANTHER" id="PTHR34061:SF14">
    <property type="match status" value="1"/>
</dbReference>
<evidence type="ECO:0000313" key="2">
    <source>
        <dbReference type="EMBL" id="CAK9143679.1"/>
    </source>
</evidence>
<reference evidence="2 3" key="1">
    <citation type="submission" date="2024-02" db="EMBL/GenBank/DDBJ databases">
        <authorList>
            <person name="Vignale AGUSTIN F."/>
            <person name="Sosa J E."/>
            <person name="Modenutti C."/>
        </authorList>
    </citation>
    <scope>NUCLEOTIDE SEQUENCE [LARGE SCALE GENOMIC DNA]</scope>
</reference>
<protein>
    <submittedName>
        <fullName evidence="2">Uncharacterized protein</fullName>
    </submittedName>
</protein>
<proteinExistence type="predicted"/>